<evidence type="ECO:0000256" key="3">
    <source>
        <dbReference type="ARBA" id="ARBA00022448"/>
    </source>
</evidence>
<dbReference type="PANTHER" id="PTHR48022">
    <property type="entry name" value="PLASTIDIC GLUCOSE TRANSPORTER 4"/>
    <property type="match status" value="1"/>
</dbReference>
<feature type="domain" description="Major facilitator superfamily (MFS) profile" evidence="9">
    <location>
        <begin position="110"/>
        <end position="558"/>
    </location>
</feature>
<keyword evidence="5 8" id="KW-1133">Transmembrane helix</keyword>
<dbReference type="AlphaFoldDB" id="A0A4S4M7H6"/>
<accession>A0A4S4M7H6</accession>
<sequence length="804" mass="88545">MFVHPRLRGGTQTCLIWHTPPSRDLTNTESSPSPREWRAPLNHVSVYALAPLIPLLLPYLFFQDKSPAPQVTMGYSARIASNPVRTFLSNLNRSLTTTDTSLVLFLLYIVGSFACIGGGLFGLDISSMSGVLNNNAYKAEFGHPGPNAQGAIVAAMPAGSFFGALAVSTLADKIGRKKTIILSGLIWVIGSILQCAAINRGMLVAGRVISGLSVGVASAVVPLYQSEITAPAIRGRLVAMQQWSITWGILLQYFVQFGCSYINGVASFRIPWGLQMIPAIVLSIGMVIFPESPRWLVDHDREPEALQILADLHGKGDPLNALVQLEFEEIKQQVHFERAEGAKSYLDLLKPGIVRRVGLGASLQMWSQLSGMNIMMYYIVYVFQGAGLTGRRGNLIADSVQYVLNVALTVPAILYIDRWGRRPMLLVGTLFMGFWLMLVGGLQGRYGHWGSVDNARVWVIDGHNGVTKGIIVCSYFFVCSFAITMGPVSWTYPAEIFPMRVRAKAVSLSTATNWLFNFALAWAVPPGLSSIAYKTYFIFGTFNFAAFLHVLFCFPETAGRTLEEIEAVFEEGHAFTAWKIGRGVGKRSLEEVKAEGGRKGFAHDEMDEKVLFNLNHGGADGLMRNNEPRGGIVGAYTLAGTMTTSWGLTVFARHHLRKMTAFVLTDLVETAGTSLDYDSRIGNRYYFRMERCAILTSEFGKLRGLQRVRKANWGDYKTELGSLQIRLFTASTLSSTTGVLSDERLKTPPPIDDSTSVLDYKTDYKTSHRIPPLPLSEMDLPRSRMAGPFGDAPVWLDIWLVSPA</sequence>
<keyword evidence="3" id="KW-0813">Transport</keyword>
<evidence type="ECO:0000256" key="5">
    <source>
        <dbReference type="ARBA" id="ARBA00022989"/>
    </source>
</evidence>
<evidence type="ECO:0000313" key="10">
    <source>
        <dbReference type="EMBL" id="THH18810.1"/>
    </source>
</evidence>
<keyword evidence="4 8" id="KW-0812">Transmembrane</keyword>
<protein>
    <recommendedName>
        <fullName evidence="9">Major facilitator superfamily (MFS) profile domain-containing protein</fullName>
    </recommendedName>
</protein>
<name>A0A4S4M7H6_9AGAM</name>
<dbReference type="InterPro" id="IPR050360">
    <property type="entry name" value="MFS_Sugar_Transporters"/>
</dbReference>
<feature type="transmembrane region" description="Helical" evidence="8">
    <location>
        <begin position="469"/>
        <end position="493"/>
    </location>
</feature>
<dbReference type="PANTHER" id="PTHR48022:SF35">
    <property type="entry name" value="MAJOR FACILITATOR SUPERFAMILY (MFS) PROFILE DOMAIN-CONTAINING PROTEIN"/>
    <property type="match status" value="1"/>
</dbReference>
<dbReference type="CDD" id="cd17356">
    <property type="entry name" value="MFS_HXT"/>
    <property type="match status" value="1"/>
</dbReference>
<feature type="transmembrane region" description="Helical" evidence="8">
    <location>
        <begin position="245"/>
        <end position="264"/>
    </location>
</feature>
<dbReference type="InterPro" id="IPR005828">
    <property type="entry name" value="MFS_sugar_transport-like"/>
</dbReference>
<dbReference type="EMBL" id="SGPL01000063">
    <property type="protein sequence ID" value="THH18810.1"/>
    <property type="molecule type" value="Genomic_DNA"/>
</dbReference>
<feature type="transmembrane region" description="Helical" evidence="8">
    <location>
        <begin position="270"/>
        <end position="289"/>
    </location>
</feature>
<comment type="catalytic activity">
    <reaction evidence="7">
        <text>myo-inositol(out) + H(+)(out) = myo-inositol(in) + H(+)(in)</text>
        <dbReference type="Rhea" id="RHEA:60364"/>
        <dbReference type="ChEBI" id="CHEBI:15378"/>
        <dbReference type="ChEBI" id="CHEBI:17268"/>
    </reaction>
</comment>
<dbReference type="Pfam" id="PF00083">
    <property type="entry name" value="Sugar_tr"/>
    <property type="match status" value="1"/>
</dbReference>
<dbReference type="PROSITE" id="PS00217">
    <property type="entry name" value="SUGAR_TRANSPORT_2"/>
    <property type="match status" value="1"/>
</dbReference>
<dbReference type="GO" id="GO:0005351">
    <property type="term" value="F:carbohydrate:proton symporter activity"/>
    <property type="evidence" value="ECO:0007669"/>
    <property type="project" value="TreeGrafter"/>
</dbReference>
<dbReference type="OrthoDB" id="4142200at2759"/>
<dbReference type="NCBIfam" id="TIGR00879">
    <property type="entry name" value="SP"/>
    <property type="match status" value="1"/>
</dbReference>
<proteinExistence type="inferred from homology"/>
<evidence type="ECO:0000313" key="11">
    <source>
        <dbReference type="Proteomes" id="UP000310158"/>
    </source>
</evidence>
<evidence type="ECO:0000259" key="9">
    <source>
        <dbReference type="PROSITE" id="PS50850"/>
    </source>
</evidence>
<organism evidence="10 11">
    <name type="scientific">Bondarzewia mesenterica</name>
    <dbReference type="NCBI Taxonomy" id="1095465"/>
    <lineage>
        <taxon>Eukaryota</taxon>
        <taxon>Fungi</taxon>
        <taxon>Dikarya</taxon>
        <taxon>Basidiomycota</taxon>
        <taxon>Agaricomycotina</taxon>
        <taxon>Agaricomycetes</taxon>
        <taxon>Russulales</taxon>
        <taxon>Bondarzewiaceae</taxon>
        <taxon>Bondarzewia</taxon>
    </lineage>
</organism>
<feature type="transmembrane region" description="Helical" evidence="8">
    <location>
        <begin position="102"/>
        <end position="123"/>
    </location>
</feature>
<keyword evidence="6 8" id="KW-0472">Membrane</keyword>
<gene>
    <name evidence="10" type="ORF">EW146_g2222</name>
</gene>
<comment type="caution">
    <text evidence="10">The sequence shown here is derived from an EMBL/GenBank/DDBJ whole genome shotgun (WGS) entry which is preliminary data.</text>
</comment>
<comment type="similarity">
    <text evidence="2">Belongs to the major facilitator superfamily. Sugar transporter (TC 2.A.1.1) family.</text>
</comment>
<evidence type="ECO:0000256" key="6">
    <source>
        <dbReference type="ARBA" id="ARBA00023136"/>
    </source>
</evidence>
<dbReference type="Proteomes" id="UP000310158">
    <property type="component" value="Unassembled WGS sequence"/>
</dbReference>
<dbReference type="InterPro" id="IPR036259">
    <property type="entry name" value="MFS_trans_sf"/>
</dbReference>
<dbReference type="InterPro" id="IPR005829">
    <property type="entry name" value="Sugar_transporter_CS"/>
</dbReference>
<feature type="transmembrane region" description="Helical" evidence="8">
    <location>
        <begin position="423"/>
        <end position="442"/>
    </location>
</feature>
<dbReference type="InterPro" id="IPR020846">
    <property type="entry name" value="MFS_dom"/>
</dbReference>
<dbReference type="PROSITE" id="PS50850">
    <property type="entry name" value="MFS"/>
    <property type="match status" value="1"/>
</dbReference>
<reference evidence="10 11" key="1">
    <citation type="submission" date="2019-02" db="EMBL/GenBank/DDBJ databases">
        <title>Genome sequencing of the rare red list fungi Bondarzewia mesenterica.</title>
        <authorList>
            <person name="Buettner E."/>
            <person name="Kellner H."/>
        </authorList>
    </citation>
    <scope>NUCLEOTIDE SEQUENCE [LARGE SCALE GENOMIC DNA]</scope>
    <source>
        <strain evidence="10 11">DSM 108281</strain>
    </source>
</reference>
<evidence type="ECO:0000256" key="1">
    <source>
        <dbReference type="ARBA" id="ARBA00004141"/>
    </source>
</evidence>
<feature type="transmembrane region" description="Helical" evidence="8">
    <location>
        <begin position="148"/>
        <end position="167"/>
    </location>
</feature>
<dbReference type="InterPro" id="IPR003663">
    <property type="entry name" value="Sugar/inositol_transpt"/>
</dbReference>
<dbReference type="PRINTS" id="PR00171">
    <property type="entry name" value="SUGRTRNSPORT"/>
</dbReference>
<dbReference type="SUPFAM" id="SSF103473">
    <property type="entry name" value="MFS general substrate transporter"/>
    <property type="match status" value="1"/>
</dbReference>
<evidence type="ECO:0000256" key="2">
    <source>
        <dbReference type="ARBA" id="ARBA00010992"/>
    </source>
</evidence>
<dbReference type="Gene3D" id="1.20.1250.20">
    <property type="entry name" value="MFS general substrate transporter like domains"/>
    <property type="match status" value="1"/>
</dbReference>
<dbReference type="GO" id="GO:0016020">
    <property type="term" value="C:membrane"/>
    <property type="evidence" value="ECO:0007669"/>
    <property type="project" value="UniProtKB-SubCell"/>
</dbReference>
<keyword evidence="11" id="KW-1185">Reference proteome</keyword>
<feature type="transmembrane region" description="Helical" evidence="8">
    <location>
        <begin position="505"/>
        <end position="524"/>
    </location>
</feature>
<evidence type="ECO:0000256" key="4">
    <source>
        <dbReference type="ARBA" id="ARBA00022692"/>
    </source>
</evidence>
<evidence type="ECO:0000256" key="8">
    <source>
        <dbReference type="SAM" id="Phobius"/>
    </source>
</evidence>
<dbReference type="FunFam" id="1.20.1250.20:FF:000026">
    <property type="entry name" value="MFS quinate transporter QutD"/>
    <property type="match status" value="1"/>
</dbReference>
<dbReference type="PROSITE" id="PS00216">
    <property type="entry name" value="SUGAR_TRANSPORT_1"/>
    <property type="match status" value="2"/>
</dbReference>
<evidence type="ECO:0000256" key="7">
    <source>
        <dbReference type="ARBA" id="ARBA00049119"/>
    </source>
</evidence>
<feature type="transmembrane region" description="Helical" evidence="8">
    <location>
        <begin position="365"/>
        <end position="383"/>
    </location>
</feature>
<comment type="subcellular location">
    <subcellularLocation>
        <location evidence="1">Membrane</location>
        <topology evidence="1">Multi-pass membrane protein</topology>
    </subcellularLocation>
</comment>
<feature type="transmembrane region" description="Helical" evidence="8">
    <location>
        <begin position="536"/>
        <end position="554"/>
    </location>
</feature>
<feature type="transmembrane region" description="Helical" evidence="8">
    <location>
        <begin position="179"/>
        <end position="199"/>
    </location>
</feature>